<gene>
    <name evidence="8" type="primary">modA</name>
    <name evidence="8" type="ORF">E3C22_11150</name>
</gene>
<evidence type="ECO:0000313" key="8">
    <source>
        <dbReference type="EMBL" id="TFF22998.1"/>
    </source>
</evidence>
<protein>
    <submittedName>
        <fullName evidence="8">Molybdate ABC transporter substrate-binding protein</fullName>
    </submittedName>
</protein>
<evidence type="ECO:0000256" key="6">
    <source>
        <dbReference type="PIRSR" id="PIRSR004846-1"/>
    </source>
</evidence>
<dbReference type="Proteomes" id="UP000298179">
    <property type="component" value="Unassembled WGS sequence"/>
</dbReference>
<evidence type="ECO:0000256" key="7">
    <source>
        <dbReference type="SAM" id="SignalP"/>
    </source>
</evidence>
<dbReference type="GO" id="GO:0015689">
    <property type="term" value="P:molybdate ion transport"/>
    <property type="evidence" value="ECO:0007669"/>
    <property type="project" value="InterPro"/>
</dbReference>
<dbReference type="CDD" id="cd13539">
    <property type="entry name" value="PBP2_AvModA"/>
    <property type="match status" value="1"/>
</dbReference>
<feature type="binding site" evidence="6">
    <location>
        <position position="169"/>
    </location>
    <ligand>
        <name>molybdate</name>
        <dbReference type="ChEBI" id="CHEBI:36264"/>
    </ligand>
</feature>
<feature type="chain" id="PRO_5021448389" evidence="7">
    <location>
        <begin position="26"/>
        <end position="251"/>
    </location>
</feature>
<keyword evidence="4 7" id="KW-0732">Signal</keyword>
<comment type="caution">
    <text evidence="8">The sequence shown here is derived from an EMBL/GenBank/DDBJ whole genome shotgun (WGS) entry which is preliminary data.</text>
</comment>
<dbReference type="EMBL" id="SOZD01000003">
    <property type="protein sequence ID" value="TFF22998.1"/>
    <property type="molecule type" value="Genomic_DNA"/>
</dbReference>
<dbReference type="Pfam" id="PF13531">
    <property type="entry name" value="SBP_bac_11"/>
    <property type="match status" value="1"/>
</dbReference>
<dbReference type="InterPro" id="IPR044084">
    <property type="entry name" value="AvModA-like_subst-bd"/>
</dbReference>
<keyword evidence="3 6" id="KW-0479">Metal-binding</keyword>
<evidence type="ECO:0000256" key="4">
    <source>
        <dbReference type="ARBA" id="ARBA00022729"/>
    </source>
</evidence>
<dbReference type="OrthoDB" id="9785015at2"/>
<dbReference type="PANTHER" id="PTHR30632">
    <property type="entry name" value="MOLYBDATE-BINDING PERIPLASMIC PROTEIN"/>
    <property type="match status" value="1"/>
</dbReference>
<comment type="similarity">
    <text evidence="1">Belongs to the bacterial solute-binding protein ModA family.</text>
</comment>
<dbReference type="RefSeq" id="WP_134762098.1">
    <property type="nucleotide sequence ID" value="NZ_SOZD01000003.1"/>
</dbReference>
<dbReference type="InterPro" id="IPR050682">
    <property type="entry name" value="ModA/WtpA"/>
</dbReference>
<dbReference type="PANTHER" id="PTHR30632:SF14">
    <property type="entry name" value="TUNGSTATE_MOLYBDATE_CHROMATE-BINDING PROTEIN MODA"/>
    <property type="match status" value="1"/>
</dbReference>
<dbReference type="PIRSF" id="PIRSF004846">
    <property type="entry name" value="ModA"/>
    <property type="match status" value="1"/>
</dbReference>
<evidence type="ECO:0000256" key="1">
    <source>
        <dbReference type="ARBA" id="ARBA00009175"/>
    </source>
</evidence>
<comment type="subunit">
    <text evidence="5">The complex is composed of two ATP-binding proteins (ModC), two transmembrane proteins (ModB) and a solute-binding protein (ModA).</text>
</comment>
<reference evidence="8 9" key="1">
    <citation type="submission" date="2019-03" db="EMBL/GenBank/DDBJ databases">
        <title>Jiella endophytica sp. nov., a novel endophytic bacterium isolated from root of Ficus microcarpa Linn. f.</title>
        <authorList>
            <person name="Tuo L."/>
        </authorList>
    </citation>
    <scope>NUCLEOTIDE SEQUENCE [LARGE SCALE GENOMIC DNA]</scope>
    <source>
        <strain evidence="8 9">CBS5Q-3</strain>
    </source>
</reference>
<dbReference type="Gene3D" id="3.40.190.10">
    <property type="entry name" value="Periplasmic binding protein-like II"/>
    <property type="match status" value="2"/>
</dbReference>
<evidence type="ECO:0000313" key="9">
    <source>
        <dbReference type="Proteomes" id="UP000298179"/>
    </source>
</evidence>
<evidence type="ECO:0000256" key="2">
    <source>
        <dbReference type="ARBA" id="ARBA00022505"/>
    </source>
</evidence>
<dbReference type="SUPFAM" id="SSF53850">
    <property type="entry name" value="Periplasmic binding protein-like II"/>
    <property type="match status" value="1"/>
</dbReference>
<evidence type="ECO:0000256" key="3">
    <source>
        <dbReference type="ARBA" id="ARBA00022723"/>
    </source>
</evidence>
<name>A0A4Y8RIW7_9HYPH</name>
<organism evidence="8 9">
    <name type="scientific">Jiella endophytica</name>
    <dbReference type="NCBI Taxonomy" id="2558362"/>
    <lineage>
        <taxon>Bacteria</taxon>
        <taxon>Pseudomonadati</taxon>
        <taxon>Pseudomonadota</taxon>
        <taxon>Alphaproteobacteria</taxon>
        <taxon>Hyphomicrobiales</taxon>
        <taxon>Aurantimonadaceae</taxon>
        <taxon>Jiella</taxon>
    </lineage>
</organism>
<dbReference type="GO" id="GO:0030973">
    <property type="term" value="F:molybdate ion binding"/>
    <property type="evidence" value="ECO:0007669"/>
    <property type="project" value="InterPro"/>
</dbReference>
<sequence length="251" mass="25961">MTRFLPLAPLAAAAALFCLTGQAAAGTTAVAVAANFTEPAKEIAKAFAAKTGDTAELSFGSTGSLYAQIGQGAPFQVFLAADDERPRRAISDGLAAEGSEFTYAIGTLALYSADPDLVTGPETLSKATFDKVAIANPKTAPYGAAAVETMKKLGVYDDLEAKLVEGNSIAQAFQFVSTGNAELGFVALSQIAGNEAGSRWIVPAEDHAAIRQDAVLLTPGEDSETAKAFIAFLKGPEAAKIIKRYGYESGQ</sequence>
<evidence type="ECO:0000256" key="5">
    <source>
        <dbReference type="ARBA" id="ARBA00062515"/>
    </source>
</evidence>
<dbReference type="GO" id="GO:0046872">
    <property type="term" value="F:metal ion binding"/>
    <property type="evidence" value="ECO:0007669"/>
    <property type="project" value="UniProtKB-KW"/>
</dbReference>
<keyword evidence="2 6" id="KW-0500">Molybdenum</keyword>
<dbReference type="NCBIfam" id="TIGR01256">
    <property type="entry name" value="modA"/>
    <property type="match status" value="1"/>
</dbReference>
<feature type="signal peptide" evidence="7">
    <location>
        <begin position="1"/>
        <end position="25"/>
    </location>
</feature>
<dbReference type="GO" id="GO:1901359">
    <property type="term" value="F:tungstate binding"/>
    <property type="evidence" value="ECO:0007669"/>
    <property type="project" value="UniProtKB-ARBA"/>
</dbReference>
<feature type="binding site" evidence="6">
    <location>
        <position position="62"/>
    </location>
    <ligand>
        <name>molybdate</name>
        <dbReference type="ChEBI" id="CHEBI:36264"/>
    </ligand>
</feature>
<dbReference type="InterPro" id="IPR005950">
    <property type="entry name" value="ModA"/>
</dbReference>
<dbReference type="AlphaFoldDB" id="A0A4Y8RIW7"/>
<keyword evidence="9" id="KW-1185">Reference proteome</keyword>
<accession>A0A4Y8RIW7</accession>
<dbReference type="FunFam" id="3.40.190.10:FF:000035">
    <property type="entry name" value="Molybdate ABC transporter substrate-binding protein"/>
    <property type="match status" value="1"/>
</dbReference>
<proteinExistence type="inferred from homology"/>